<dbReference type="InterPro" id="IPR025646">
    <property type="entry name" value="DUF4350"/>
</dbReference>
<dbReference type="Pfam" id="PF14258">
    <property type="entry name" value="DUF4350"/>
    <property type="match status" value="1"/>
</dbReference>
<evidence type="ECO:0000259" key="3">
    <source>
        <dbReference type="Pfam" id="PF14258"/>
    </source>
</evidence>
<feature type="domain" description="DUF4350" evidence="3">
    <location>
        <begin position="63"/>
        <end position="232"/>
    </location>
</feature>
<feature type="transmembrane region" description="Helical" evidence="2">
    <location>
        <begin position="34"/>
        <end position="52"/>
    </location>
</feature>
<comment type="caution">
    <text evidence="4">The sequence shown here is derived from an EMBL/GenBank/DDBJ whole genome shotgun (WGS) entry which is preliminary data.</text>
</comment>
<name>A0ABW3ESG3_9ACTN</name>
<accession>A0ABW3ESG3</accession>
<feature type="transmembrane region" description="Helical" evidence="2">
    <location>
        <begin position="264"/>
        <end position="283"/>
    </location>
</feature>
<keyword evidence="2" id="KW-0812">Transmembrane</keyword>
<organism evidence="4 5">
    <name type="scientific">Actinomadura sediminis</name>
    <dbReference type="NCBI Taxonomy" id="1038904"/>
    <lineage>
        <taxon>Bacteria</taxon>
        <taxon>Bacillati</taxon>
        <taxon>Actinomycetota</taxon>
        <taxon>Actinomycetes</taxon>
        <taxon>Streptosporangiales</taxon>
        <taxon>Thermomonosporaceae</taxon>
        <taxon>Actinomadura</taxon>
    </lineage>
</organism>
<evidence type="ECO:0000256" key="2">
    <source>
        <dbReference type="SAM" id="Phobius"/>
    </source>
</evidence>
<evidence type="ECO:0000256" key="1">
    <source>
        <dbReference type="SAM" id="MobiDB-lite"/>
    </source>
</evidence>
<gene>
    <name evidence="4" type="ORF">ACFQ11_23355</name>
</gene>
<dbReference type="EMBL" id="JBHTJA010000053">
    <property type="protein sequence ID" value="MFD0903349.1"/>
    <property type="molecule type" value="Genomic_DNA"/>
</dbReference>
<keyword evidence="2" id="KW-0472">Membrane</keyword>
<protein>
    <submittedName>
        <fullName evidence="4">DUF4350 domain-containing protein</fullName>
    </submittedName>
</protein>
<evidence type="ECO:0000313" key="4">
    <source>
        <dbReference type="EMBL" id="MFD0903349.1"/>
    </source>
</evidence>
<evidence type="ECO:0000313" key="5">
    <source>
        <dbReference type="Proteomes" id="UP001596972"/>
    </source>
</evidence>
<reference evidence="5" key="1">
    <citation type="journal article" date="2019" name="Int. J. Syst. Evol. Microbiol.">
        <title>The Global Catalogue of Microorganisms (GCM) 10K type strain sequencing project: providing services to taxonomists for standard genome sequencing and annotation.</title>
        <authorList>
            <consortium name="The Broad Institute Genomics Platform"/>
            <consortium name="The Broad Institute Genome Sequencing Center for Infectious Disease"/>
            <person name="Wu L."/>
            <person name="Ma J."/>
        </authorList>
    </citation>
    <scope>NUCLEOTIDE SEQUENCE [LARGE SCALE GENOMIC DNA]</scope>
    <source>
        <strain evidence="5">JCM 31202</strain>
    </source>
</reference>
<dbReference type="Proteomes" id="UP001596972">
    <property type="component" value="Unassembled WGS sequence"/>
</dbReference>
<dbReference type="RefSeq" id="WP_378302064.1">
    <property type="nucleotide sequence ID" value="NZ_JBHTJA010000053.1"/>
</dbReference>
<feature type="region of interest" description="Disordered" evidence="1">
    <location>
        <begin position="1"/>
        <end position="22"/>
    </location>
</feature>
<proteinExistence type="predicted"/>
<keyword evidence="5" id="KW-1185">Reference proteome</keyword>
<sequence length="401" mass="41432">MVTQAPPAGTGAGAGTAEPSARQVAGRRWRASRGVLAALLAMAVIAVILAALRPSTSAATLDPASPRPEGSRALAALLEQNGTRVDVARGAPEAMAASGPGATMVVTHSERLTDRDLADLRRFPVNLVLVQPTRYALRELAPGVGTSVSVFSGVDVPGCPLDAANRAGPVSFGESILYTPPGGAVSCYGQEDGARLVQLRESGRTVTVIGSTAPFVNESLEDAGNAALGMNLAGPGDHTVWLMPELPEPGTAAGGKSLADLVPFGVKLFFLELIVAVLLVALWRARRLGPVVAEALPVVVRSAETVEGRARLYRASRARDRAADALRAGARERIVPLLGLPRSAAQDPAAAQQIVAAVAQRTSREEAAVGGALYGPEPVDDAGLLALTDVLDDLERQVRES</sequence>
<keyword evidence="2" id="KW-1133">Transmembrane helix</keyword>